<dbReference type="PaxDb" id="1435377-SUSAZ_02425"/>
<dbReference type="EMBL" id="CP013694">
    <property type="protein sequence ID" value="ALU29130.1"/>
    <property type="molecule type" value="Genomic_DNA"/>
</dbReference>
<dbReference type="AlphaFoldDB" id="A0A0U3F7L4"/>
<dbReference type="GeneID" id="14551064"/>
<dbReference type="RefSeq" id="WP_011277438.1">
    <property type="nucleotide sequence ID" value="NZ_BHWZ01000001.1"/>
</dbReference>
<proteinExistence type="predicted"/>
<organism evidence="1 4">
    <name type="scientific">Sulfolobus acidocaldarius</name>
    <dbReference type="NCBI Taxonomy" id="2285"/>
    <lineage>
        <taxon>Archaea</taxon>
        <taxon>Thermoproteota</taxon>
        <taxon>Thermoprotei</taxon>
        <taxon>Sulfolobales</taxon>
        <taxon>Sulfolobaceae</taxon>
        <taxon>Sulfolobus</taxon>
    </lineage>
</organism>
<dbReference type="EMBL" id="CP013695">
    <property type="protein sequence ID" value="ALU31856.1"/>
    <property type="molecule type" value="Genomic_DNA"/>
</dbReference>
<name>A0A0U3F7L4_9CREN</name>
<sequence length="134" mass="14473">MKGAVIAVIAIILIAAVAYLYFSGYFYSVTVTGVYVTYQNNLLIKYIKTNYSNTTINLHGGQKFTITLNISSGIATTEISSITVSSPFQVFSTNPPTPFDIKSGSYMLVNVTITAPMSDFKGPIQIVINGNPTI</sequence>
<evidence type="ECO:0000313" key="3">
    <source>
        <dbReference type="Proteomes" id="UP000060043"/>
    </source>
</evidence>
<gene>
    <name evidence="1" type="ORF">ATY89_03675</name>
    <name evidence="2" type="ORF">ATZ20_06700</name>
</gene>
<accession>A0A0U3F7L4</accession>
<evidence type="ECO:0000313" key="4">
    <source>
        <dbReference type="Proteomes" id="UP000065473"/>
    </source>
</evidence>
<dbReference type="Proteomes" id="UP000060043">
    <property type="component" value="Chromosome"/>
</dbReference>
<reference evidence="3 4" key="1">
    <citation type="submission" date="2015-12" db="EMBL/GenBank/DDBJ databases">
        <title>A stable core within a dynamic pangenome in Sulfolobus acidocaldarius.</title>
        <authorList>
            <person name="Anderson R."/>
            <person name="Kouris A."/>
            <person name="Seward C."/>
            <person name="Campbell K."/>
            <person name="Whitaker R."/>
        </authorList>
    </citation>
    <scope>NUCLEOTIDE SEQUENCE [LARGE SCALE GENOMIC DNA]</scope>
    <source>
        <strain evidence="1 4">GG12-C01-09</strain>
        <strain evidence="2 3">NG05B_CO5_07</strain>
    </source>
</reference>
<dbReference type="Proteomes" id="UP000065473">
    <property type="component" value="Chromosome"/>
</dbReference>
<protein>
    <submittedName>
        <fullName evidence="1">Uncharacterized protein</fullName>
    </submittedName>
</protein>
<evidence type="ECO:0000313" key="2">
    <source>
        <dbReference type="EMBL" id="ALU31856.1"/>
    </source>
</evidence>
<evidence type="ECO:0000313" key="1">
    <source>
        <dbReference type="EMBL" id="ALU29130.1"/>
    </source>
</evidence>